<dbReference type="InterPro" id="IPR012337">
    <property type="entry name" value="RNaseH-like_sf"/>
</dbReference>
<evidence type="ECO:0000256" key="3">
    <source>
        <dbReference type="ARBA" id="ARBA00022771"/>
    </source>
</evidence>
<dbReference type="SUPFAM" id="SSF140996">
    <property type="entry name" value="Hermes dimerisation domain"/>
    <property type="match status" value="1"/>
</dbReference>
<keyword evidence="9" id="KW-1185">Reference proteome</keyword>
<evidence type="ECO:0000313" key="10">
    <source>
        <dbReference type="RefSeq" id="XP_065645331.1"/>
    </source>
</evidence>
<dbReference type="GeneID" id="136075821"/>
<keyword evidence="5" id="KW-0539">Nucleus</keyword>
<evidence type="ECO:0000313" key="9">
    <source>
        <dbReference type="Proteomes" id="UP001652625"/>
    </source>
</evidence>
<evidence type="ECO:0000256" key="1">
    <source>
        <dbReference type="ARBA" id="ARBA00004123"/>
    </source>
</evidence>
<name>A0ABM4B8Y8_HYDVU</name>
<keyword evidence="3" id="KW-0863">Zinc-finger</keyword>
<reference evidence="10" key="2">
    <citation type="submission" date="2025-08" db="UniProtKB">
        <authorList>
            <consortium name="RefSeq"/>
        </authorList>
    </citation>
    <scope>IDENTIFICATION</scope>
</reference>
<feature type="compositionally biased region" description="Low complexity" evidence="6">
    <location>
        <begin position="324"/>
        <end position="338"/>
    </location>
</feature>
<feature type="region of interest" description="Disordered" evidence="6">
    <location>
        <begin position="324"/>
        <end position="352"/>
    </location>
</feature>
<dbReference type="PANTHER" id="PTHR46481:SF10">
    <property type="entry name" value="ZINC FINGER BED DOMAIN-CONTAINING PROTEIN 39"/>
    <property type="match status" value="1"/>
</dbReference>
<feature type="domain" description="HAT C-terminal dimerisation" evidence="7">
    <location>
        <begin position="382"/>
        <end position="446"/>
    </location>
</feature>
<evidence type="ECO:0000256" key="5">
    <source>
        <dbReference type="ARBA" id="ARBA00023242"/>
    </source>
</evidence>
<dbReference type="InterPro" id="IPR027417">
    <property type="entry name" value="P-loop_NTPase"/>
</dbReference>
<protein>
    <submittedName>
        <fullName evidence="10">Uncharacterized protein LOC136075821</fullName>
    </submittedName>
</protein>
<dbReference type="Pfam" id="PF05699">
    <property type="entry name" value="Dimer_Tnp_hAT"/>
    <property type="match status" value="1"/>
</dbReference>
<dbReference type="Proteomes" id="UP001652625">
    <property type="component" value="Chromosome 02"/>
</dbReference>
<gene>
    <name evidence="10" type="primary">LOC136075821</name>
</gene>
<comment type="subcellular location">
    <subcellularLocation>
        <location evidence="1">Nucleus</location>
    </subcellularLocation>
</comment>
<evidence type="ECO:0000259" key="8">
    <source>
        <dbReference type="Pfam" id="PF05729"/>
    </source>
</evidence>
<dbReference type="Pfam" id="PF05729">
    <property type="entry name" value="NACHT"/>
    <property type="match status" value="1"/>
</dbReference>
<dbReference type="PANTHER" id="PTHR46481">
    <property type="entry name" value="ZINC FINGER BED DOMAIN-CONTAINING PROTEIN 4"/>
    <property type="match status" value="1"/>
</dbReference>
<feature type="domain" description="NACHT" evidence="8">
    <location>
        <begin position="541"/>
        <end position="698"/>
    </location>
</feature>
<evidence type="ECO:0000259" key="7">
    <source>
        <dbReference type="Pfam" id="PF05699"/>
    </source>
</evidence>
<evidence type="ECO:0000256" key="6">
    <source>
        <dbReference type="SAM" id="MobiDB-lite"/>
    </source>
</evidence>
<sequence>MADSNDGNCRSIVWEFFSRQKTNGNRILGICKIGTCKLPVQYPTGATTGLYAHLHAAHPKAHKECVARNEENRKRKLAEQELKNENKKQSKVDDLFIKKAHWSSSHPNAIAMTNSVGRMLALDMLQYDFVEGRGFKELMKLMEPQYLVPSRTTFSRSVVPEFYCCTFALENKPFPGEYTCESILESLDKTFDNWEHPRAVPIYALRDNGSNMKSTMNLSQSFYDLSCFDHTLQLPINDAMSEIDGMQTRAEQLGKVERELIINVAARWNSDYFMLKRLCEEKDAISAELAISEKIDNLTNADWKLAEGYHTILAPFEQARTSASAGAPAPAFGSADPGSGPGRTSAAASKPSSLWDDFDSMLTTATANRMLPVDDAASVQEEVRMYMIEPPIGRNTNVLDWWKVNHHRLPKLSRIARALLAIPATSVNSERLNSTSGNIVTRRQYDDDVMMNYLYLDTSEICTALKNYYRENYGKVNEIQPPLKAPANVDLMDNFVDLCIVDAVNTQMDVVFSFERKKFLERQTNYIPISYSEIFMKEKSAVLISGIAGIGKTWLLQKCLLDWSCDLIWRNVELVFYLECRRLNQYPNISNISELLNVFYKDIINDFKISNHPALFIIDGLDEFKFLNELINRSLSCNNPIVNALTEIQKYKYVVAGRVYAIDQYQSISTEHRNKLTIQIMGFNQKGIHNYIEKKVSDEKKDVVKETLNSSPIAKAMASVPFYLCSMCKIICDSKEINKISFLTMTNLYASIFLYFFQNHIIKMNKLINEIIKEDSNKKYILNICKIAYKLFVENKVIFSEEEIQTFIVDFDNNESNLFGFIEKIETNLGCYYQFAHLTIMEFCASVYAYNCLSIEEIIATKKLESCLSMIFGLSNKCQNSLLKFLVNLNPSKNCFEKLLYSNLDRLLKLYRLSVSKNNYQLEAYHENLFIECFYESQSSFTDEIKFIVDQHEWWRISIHDGKTSYKTSCENYFVNHFIKSGRKLSELKVSKNILSDEEKNLVIQCSANVRNVNFHRPIKFEGWEPKDHIEVLWIIISRDLITKKDFEENFLPWIKLCEELGLSLHDDIDFIGEIYEWIYCLNVKKLTIRYRGKVYNLDELKNFITQKNV</sequence>
<organism evidence="9 10">
    <name type="scientific">Hydra vulgaris</name>
    <name type="common">Hydra</name>
    <name type="synonym">Hydra attenuata</name>
    <dbReference type="NCBI Taxonomy" id="6087"/>
    <lineage>
        <taxon>Eukaryota</taxon>
        <taxon>Metazoa</taxon>
        <taxon>Cnidaria</taxon>
        <taxon>Hydrozoa</taxon>
        <taxon>Hydroidolina</taxon>
        <taxon>Anthoathecata</taxon>
        <taxon>Aplanulata</taxon>
        <taxon>Hydridae</taxon>
        <taxon>Hydra</taxon>
    </lineage>
</organism>
<keyword evidence="2" id="KW-0479">Metal-binding</keyword>
<accession>A0ABM4B8Y8</accession>
<evidence type="ECO:0000256" key="4">
    <source>
        <dbReference type="ARBA" id="ARBA00022833"/>
    </source>
</evidence>
<keyword evidence="4" id="KW-0862">Zinc</keyword>
<dbReference type="InterPro" id="IPR007111">
    <property type="entry name" value="NACHT_NTPase"/>
</dbReference>
<dbReference type="Gene3D" id="3.40.50.300">
    <property type="entry name" value="P-loop containing nucleotide triphosphate hydrolases"/>
    <property type="match status" value="1"/>
</dbReference>
<dbReference type="SUPFAM" id="SSF52540">
    <property type="entry name" value="P-loop containing nucleoside triphosphate hydrolases"/>
    <property type="match status" value="1"/>
</dbReference>
<reference evidence="9" key="1">
    <citation type="submission" date="2025-05" db="UniProtKB">
        <authorList>
            <consortium name="RefSeq"/>
        </authorList>
    </citation>
    <scope>NUCLEOTIDE SEQUENCE [LARGE SCALE GENOMIC DNA]</scope>
</reference>
<dbReference type="InterPro" id="IPR008906">
    <property type="entry name" value="HATC_C_dom"/>
</dbReference>
<evidence type="ECO:0000256" key="2">
    <source>
        <dbReference type="ARBA" id="ARBA00022723"/>
    </source>
</evidence>
<dbReference type="RefSeq" id="XP_065645331.1">
    <property type="nucleotide sequence ID" value="XM_065789259.1"/>
</dbReference>
<dbReference type="SMART" id="SM00614">
    <property type="entry name" value="ZnF_BED"/>
    <property type="match status" value="1"/>
</dbReference>
<dbReference type="InterPro" id="IPR052035">
    <property type="entry name" value="ZnF_BED_domain_contain"/>
</dbReference>
<dbReference type="SUPFAM" id="SSF53098">
    <property type="entry name" value="Ribonuclease H-like"/>
    <property type="match status" value="1"/>
</dbReference>
<proteinExistence type="predicted"/>